<evidence type="ECO:0000259" key="2">
    <source>
        <dbReference type="Pfam" id="PF22936"/>
    </source>
</evidence>
<accession>A0ABQ9H3D2</accession>
<feature type="compositionally biased region" description="Basic and acidic residues" evidence="1">
    <location>
        <begin position="491"/>
        <end position="514"/>
    </location>
</feature>
<reference evidence="3 4" key="1">
    <citation type="submission" date="2023-02" db="EMBL/GenBank/DDBJ databases">
        <title>LHISI_Scaffold_Assembly.</title>
        <authorList>
            <person name="Stuart O.P."/>
            <person name="Cleave R."/>
            <person name="Magrath M.J.L."/>
            <person name="Mikheyev A.S."/>
        </authorList>
    </citation>
    <scope>NUCLEOTIDE SEQUENCE [LARGE SCALE GENOMIC DNA]</scope>
    <source>
        <strain evidence="3">Daus_M_001</strain>
        <tissue evidence="3">Leg muscle</tissue>
    </source>
</reference>
<comment type="caution">
    <text evidence="3">The sequence shown here is derived from an EMBL/GenBank/DDBJ whole genome shotgun (WGS) entry which is preliminary data.</text>
</comment>
<dbReference type="EMBL" id="JARBHB010000007">
    <property type="protein sequence ID" value="KAJ8878785.1"/>
    <property type="molecule type" value="Genomic_DNA"/>
</dbReference>
<feature type="compositionally biased region" description="Polar residues" evidence="1">
    <location>
        <begin position="535"/>
        <end position="557"/>
    </location>
</feature>
<evidence type="ECO:0000313" key="4">
    <source>
        <dbReference type="Proteomes" id="UP001159363"/>
    </source>
</evidence>
<feature type="domain" description="Retrovirus-related Pol polyprotein from transposon TNT 1-94-like beta-barrel" evidence="2">
    <location>
        <begin position="394"/>
        <end position="434"/>
    </location>
</feature>
<sequence>MTLHTTTTILDAGNLDLENKNEKKIHKSQPVYDITDYYHHIRCRLPWPRPHDLESKNSRKNLCKEALASRDNPPFTSVAVKLNLSAIWHIDCEPIQPDRPPPCFPIGGRRVKRTLHSTTLSCRHAFLFNIGENSIQNRHWRHPVSDDAGHGSMIVEVKRQPFIFATHLRGMKNILIGSRLAIADWMRSVVSRQPIRMQIPNRSLEGQSNWRTWTYKASARLCGVSGCMDILEGTLQDPEALKIDATPAEVTLYNSYVESFVKADSNALRFLTTNMTENTLEKVMRFSTACEAWMELHRLFDMGSTLPEAYFKFRYSWLLMNKSERAIENLTNQHCAFEKALKSRTADLGKEALTTTSKKASTKVIGKEAKHVTAVEGLMFATASLASDDGDQGWYLDNGATNHVTYQRDVFNTRENFSVNISVKTANDEAIQAAEFCGQDNPVIRSRVVTFNEEPILNFHIVKHNLNQKVEDLSSKENAEELEWKINFQDKTNEKEKNNEDHDSVNMRGEEMRKRSSLKNKIQNGESHTVDLGTKESTLSNRRRIASTNTDQIPSTSDVSHDVVFYFSDLSENISPRVTEVSRSAGEIILEAEVRACESSKDCEEESSCPNGS</sequence>
<proteinExistence type="predicted"/>
<name>A0ABQ9H3D2_9NEOP</name>
<dbReference type="Pfam" id="PF22936">
    <property type="entry name" value="Pol_BBD"/>
    <property type="match status" value="1"/>
</dbReference>
<gene>
    <name evidence="3" type="ORF">PR048_019371</name>
</gene>
<keyword evidence="4" id="KW-1185">Reference proteome</keyword>
<feature type="region of interest" description="Disordered" evidence="1">
    <location>
        <begin position="490"/>
        <end position="557"/>
    </location>
</feature>
<protein>
    <recommendedName>
        <fullName evidence="2">Retrovirus-related Pol polyprotein from transposon TNT 1-94-like beta-barrel domain-containing protein</fullName>
    </recommendedName>
</protein>
<dbReference type="Proteomes" id="UP001159363">
    <property type="component" value="Chromosome 6"/>
</dbReference>
<evidence type="ECO:0000313" key="3">
    <source>
        <dbReference type="EMBL" id="KAJ8878785.1"/>
    </source>
</evidence>
<dbReference type="InterPro" id="IPR054722">
    <property type="entry name" value="PolX-like_BBD"/>
</dbReference>
<evidence type="ECO:0000256" key="1">
    <source>
        <dbReference type="SAM" id="MobiDB-lite"/>
    </source>
</evidence>
<organism evidence="3 4">
    <name type="scientific">Dryococelus australis</name>
    <dbReference type="NCBI Taxonomy" id="614101"/>
    <lineage>
        <taxon>Eukaryota</taxon>
        <taxon>Metazoa</taxon>
        <taxon>Ecdysozoa</taxon>
        <taxon>Arthropoda</taxon>
        <taxon>Hexapoda</taxon>
        <taxon>Insecta</taxon>
        <taxon>Pterygota</taxon>
        <taxon>Neoptera</taxon>
        <taxon>Polyneoptera</taxon>
        <taxon>Phasmatodea</taxon>
        <taxon>Verophasmatodea</taxon>
        <taxon>Anareolatae</taxon>
        <taxon>Phasmatidae</taxon>
        <taxon>Eurycanthinae</taxon>
        <taxon>Dryococelus</taxon>
    </lineage>
</organism>